<dbReference type="Gene3D" id="3.30.450.20">
    <property type="entry name" value="PAS domain"/>
    <property type="match status" value="1"/>
</dbReference>
<accession>C3J7V7</accession>
<evidence type="ECO:0000313" key="2">
    <source>
        <dbReference type="EMBL" id="EEN83787.1"/>
    </source>
</evidence>
<organism evidence="2 3">
    <name type="scientific">Porphyromonas endodontalis (strain ATCC 35406 / DSM 24491 / JCM 8526 / CCUG 16442 / BCRC 14492 / NCTC 13058 / HG 370)</name>
    <name type="common">Bacteroides endodontalis</name>
    <dbReference type="NCBI Taxonomy" id="553175"/>
    <lineage>
        <taxon>Bacteria</taxon>
        <taxon>Pseudomonadati</taxon>
        <taxon>Bacteroidota</taxon>
        <taxon>Bacteroidia</taxon>
        <taxon>Bacteroidales</taxon>
        <taxon>Porphyromonadaceae</taxon>
        <taxon>Porphyromonas</taxon>
    </lineage>
</organism>
<dbReference type="Pfam" id="PF08984">
    <property type="entry name" value="DUF1858"/>
    <property type="match status" value="1"/>
</dbReference>
<dbReference type="GO" id="GO:0005886">
    <property type="term" value="C:plasma membrane"/>
    <property type="evidence" value="ECO:0007669"/>
    <property type="project" value="TreeGrafter"/>
</dbReference>
<dbReference type="STRING" id="553175.POREN0001_1199"/>
<comment type="caution">
    <text evidence="2">The sequence shown here is derived from an EMBL/GenBank/DDBJ whole genome shotgun (WGS) entry which is preliminary data.</text>
</comment>
<feature type="domain" description="DUF1858" evidence="1">
    <location>
        <begin position="455"/>
        <end position="513"/>
    </location>
</feature>
<dbReference type="SUPFAM" id="SSF140683">
    <property type="entry name" value="SP0561-like"/>
    <property type="match status" value="1"/>
</dbReference>
<evidence type="ECO:0000313" key="3">
    <source>
        <dbReference type="Proteomes" id="UP000004295"/>
    </source>
</evidence>
<dbReference type="Pfam" id="PF13596">
    <property type="entry name" value="PAS_10"/>
    <property type="match status" value="1"/>
</dbReference>
<evidence type="ECO:0000259" key="1">
    <source>
        <dbReference type="Pfam" id="PF08984"/>
    </source>
</evidence>
<dbReference type="EMBL" id="ACNN01000005">
    <property type="protein sequence ID" value="EEN83787.1"/>
    <property type="molecule type" value="Genomic_DNA"/>
</dbReference>
<dbReference type="AlphaFoldDB" id="C3J7V7"/>
<dbReference type="eggNOG" id="COG2461">
    <property type="taxonomic scope" value="Bacteria"/>
</dbReference>
<dbReference type="Gene3D" id="1.10.3910.10">
    <property type="entry name" value="SP0561-like"/>
    <property type="match status" value="1"/>
</dbReference>
<gene>
    <name evidence="2" type="ORF">POREN0001_1199</name>
</gene>
<keyword evidence="3" id="KW-1185">Reference proteome</keyword>
<dbReference type="PANTHER" id="PTHR39966:SF3">
    <property type="entry name" value="DUF438 DOMAIN-CONTAINING PROTEIN"/>
    <property type="match status" value="1"/>
</dbReference>
<proteinExistence type="predicted"/>
<dbReference type="InterPro" id="IPR038062">
    <property type="entry name" value="ScdA-like_N_sf"/>
</dbReference>
<protein>
    <submittedName>
        <fullName evidence="2">PAS domain S-box protein</fullName>
    </submittedName>
</protein>
<dbReference type="SUPFAM" id="SSF55785">
    <property type="entry name" value="PYP-like sensor domain (PAS domain)"/>
    <property type="match status" value="1"/>
</dbReference>
<dbReference type="Proteomes" id="UP000004295">
    <property type="component" value="Unassembled WGS sequence"/>
</dbReference>
<name>C3J7V7_POREA</name>
<dbReference type="PANTHER" id="PTHR39966">
    <property type="entry name" value="BLL2471 PROTEIN-RELATED"/>
    <property type="match status" value="1"/>
</dbReference>
<dbReference type="InterPro" id="IPR015077">
    <property type="entry name" value="DUF1858"/>
</dbReference>
<dbReference type="InterPro" id="IPR035965">
    <property type="entry name" value="PAS-like_dom_sf"/>
</dbReference>
<reference evidence="2 3" key="1">
    <citation type="submission" date="2009-04" db="EMBL/GenBank/DDBJ databases">
        <authorList>
            <person name="Sebastian Y."/>
            <person name="Madupu R."/>
            <person name="Durkin A.S."/>
            <person name="Torralba M."/>
            <person name="Methe B."/>
            <person name="Sutton G.G."/>
            <person name="Strausberg R.L."/>
            <person name="Nelson K.E."/>
        </authorList>
    </citation>
    <scope>NUCLEOTIDE SEQUENCE [LARGE SCALE GENOMIC DNA]</scope>
    <source>
        <strain evidence="3">ATCC 35406 / BCRC 14492 / JCM 8526 / NCTC 13058 / HG 370</strain>
    </source>
</reference>
<sequence>MVLWVHCVVAQAQTNNHKHKKESMTPTNPIFDSLDKGKLQRMLQIRSEYSDGLIPLEEARKRMLQDVGRITPEEFAAAEQLVKGEEDPDECRTEDVHEILQIFEGLIEQPKLSLPFGHPLDAYLREAEKMKALLQEGEKLLQGAFAPEPWMALMQEIMPYKVHFSRKQNQLYSVLERKGFTRPSTTMWTYDDYVRDEMNKAMDLLQLGNYAAFPEAFRTMATDMLDLISKEELILYPTSLKLISESEFEAMKHGDYEIGFFGIEMPEYTPSRTQAPKGDFMGELADLLARYGLGSKGQSSDEVLHVAEGRLTLEQINLLFRHLPVDLSYVDENELVKFYTDTPHRVFPRSREVIGREVSKCHPPKSVHIVEEIIEKFRRGEQSKAEFWINKPALFIYIVYVAVRDAEGHFRGVLEMMQDCTHIRSLEGSRTLLTWDEEQQEPEASEEESGSSVLSPDTKLKDLLKRYPQLKEDLSSINPKFAMLQTPIAKVMLPMATLKTMSERADMPLNELMSRLAALISSYGGN</sequence>